<evidence type="ECO:0000313" key="1">
    <source>
        <dbReference type="EMBL" id="JAP11574.1"/>
    </source>
</evidence>
<proteinExistence type="predicted"/>
<dbReference type="EMBL" id="GEDG01031088">
    <property type="protein sequence ID" value="JAP11574.1"/>
    <property type="molecule type" value="Transcribed_RNA"/>
</dbReference>
<dbReference type="AlphaFoldDB" id="A0A0V0GWH0"/>
<protein>
    <submittedName>
        <fullName evidence="1">Putative ovule protein</fullName>
    </submittedName>
</protein>
<accession>A0A0V0GWH0</accession>
<sequence>MNDSFTRKFRFLFCIYLKPRLRKYQRPIILFFLKSVKKIPPQEHGEKKKNKLTTWIQEKQVKQLDSQEKQKKK</sequence>
<name>A0A0V0GWH0_SOLCH</name>
<reference evidence="1" key="1">
    <citation type="submission" date="2015-12" db="EMBL/GenBank/DDBJ databases">
        <title>Gene expression during late stages of embryo sac development: a critical building block for successful pollen-pistil interactions.</title>
        <authorList>
            <person name="Liu Y."/>
            <person name="Joly V."/>
            <person name="Sabar M."/>
            <person name="Matton D.P."/>
        </authorList>
    </citation>
    <scope>NUCLEOTIDE SEQUENCE</scope>
</reference>
<organism evidence="1">
    <name type="scientific">Solanum chacoense</name>
    <name type="common">Chaco potato</name>
    <dbReference type="NCBI Taxonomy" id="4108"/>
    <lineage>
        <taxon>Eukaryota</taxon>
        <taxon>Viridiplantae</taxon>
        <taxon>Streptophyta</taxon>
        <taxon>Embryophyta</taxon>
        <taxon>Tracheophyta</taxon>
        <taxon>Spermatophyta</taxon>
        <taxon>Magnoliopsida</taxon>
        <taxon>eudicotyledons</taxon>
        <taxon>Gunneridae</taxon>
        <taxon>Pentapetalae</taxon>
        <taxon>asterids</taxon>
        <taxon>lamiids</taxon>
        <taxon>Solanales</taxon>
        <taxon>Solanaceae</taxon>
        <taxon>Solanoideae</taxon>
        <taxon>Solaneae</taxon>
        <taxon>Solanum</taxon>
    </lineage>
</organism>
<feature type="non-terminal residue" evidence="1">
    <location>
        <position position="73"/>
    </location>
</feature>